<dbReference type="OrthoDB" id="239865at2759"/>
<dbReference type="AlphaFoldDB" id="G8JUM0"/>
<name>G8JUM0_ERECY</name>
<dbReference type="GO" id="GO:0006397">
    <property type="term" value="P:mRNA processing"/>
    <property type="evidence" value="ECO:0007669"/>
    <property type="project" value="UniProtKB-KW"/>
</dbReference>
<evidence type="ECO:0000256" key="4">
    <source>
        <dbReference type="ARBA" id="ARBA00038156"/>
    </source>
</evidence>
<dbReference type="InterPro" id="IPR051150">
    <property type="entry name" value="SWT21/TCAB1_mRNA_Telomere"/>
</dbReference>
<dbReference type="Gene3D" id="2.130.10.10">
    <property type="entry name" value="YVTN repeat-like/Quinoprotein amine dehydrogenase"/>
    <property type="match status" value="1"/>
</dbReference>
<dbReference type="FunCoup" id="G8JUM0">
    <property type="interactions" value="30"/>
</dbReference>
<dbReference type="EMBL" id="CP002502">
    <property type="protein sequence ID" value="AET40800.1"/>
    <property type="molecule type" value="Genomic_DNA"/>
</dbReference>
<dbReference type="GO" id="GO:0008380">
    <property type="term" value="P:RNA splicing"/>
    <property type="evidence" value="ECO:0007669"/>
    <property type="project" value="UniProtKB-KW"/>
</dbReference>
<dbReference type="RefSeq" id="XP_003647617.1">
    <property type="nucleotide sequence ID" value="XM_003647569.1"/>
</dbReference>
<dbReference type="eggNOG" id="ENOG502QVPI">
    <property type="taxonomic scope" value="Eukaryota"/>
</dbReference>
<evidence type="ECO:0000256" key="6">
    <source>
        <dbReference type="ARBA" id="ARBA00040352"/>
    </source>
</evidence>
<keyword evidence="8" id="KW-1185">Reference proteome</keyword>
<dbReference type="InterPro" id="IPR015943">
    <property type="entry name" value="WD40/YVTN_repeat-like_dom_sf"/>
</dbReference>
<comment type="subunit">
    <text evidence="5">Associates with snRNPs.</text>
</comment>
<comment type="function">
    <text evidence="3">Involved in mRNA splicing. Helps to stabilize the U1 snRNP-5' splice site interaction.</text>
</comment>
<keyword evidence="1" id="KW-0507">mRNA processing</keyword>
<dbReference type="OMA" id="VICQDIF"/>
<accession>G8JUM0</accession>
<dbReference type="HOGENOM" id="CLU_662333_0_0_1"/>
<keyword evidence="2" id="KW-0508">mRNA splicing</keyword>
<dbReference type="InterPro" id="IPR036322">
    <property type="entry name" value="WD40_repeat_dom_sf"/>
</dbReference>
<dbReference type="KEGG" id="erc:Ecym_6429"/>
<proteinExistence type="inferred from homology"/>
<dbReference type="PANTHER" id="PTHR13211">
    <property type="entry name" value="TELOMERASE CAJAL BODY PROTEIN 1"/>
    <property type="match status" value="1"/>
</dbReference>
<dbReference type="STRING" id="931890.G8JUM0"/>
<dbReference type="PANTHER" id="PTHR13211:SF0">
    <property type="entry name" value="TELOMERASE CAJAL BODY PROTEIN 1"/>
    <property type="match status" value="1"/>
</dbReference>
<comment type="similarity">
    <text evidence="4">Belongs to the SWT21 family.</text>
</comment>
<evidence type="ECO:0000256" key="5">
    <source>
        <dbReference type="ARBA" id="ARBA00038575"/>
    </source>
</evidence>
<dbReference type="Proteomes" id="UP000006790">
    <property type="component" value="Chromosome 6"/>
</dbReference>
<evidence type="ECO:0000313" key="8">
    <source>
        <dbReference type="Proteomes" id="UP000006790"/>
    </source>
</evidence>
<organism evidence="7 8">
    <name type="scientific">Eremothecium cymbalariae (strain CBS 270.75 / DBVPG 7215 / KCTC 17166 / NRRL Y-17582)</name>
    <name type="common">Yeast</name>
    <dbReference type="NCBI Taxonomy" id="931890"/>
    <lineage>
        <taxon>Eukaryota</taxon>
        <taxon>Fungi</taxon>
        <taxon>Dikarya</taxon>
        <taxon>Ascomycota</taxon>
        <taxon>Saccharomycotina</taxon>
        <taxon>Saccharomycetes</taxon>
        <taxon>Saccharomycetales</taxon>
        <taxon>Saccharomycetaceae</taxon>
        <taxon>Eremothecium</taxon>
    </lineage>
</organism>
<reference evidence="8" key="1">
    <citation type="journal article" date="2012" name="G3 (Bethesda)">
        <title>Pichia sorbitophila, an interspecies yeast hybrid reveals early steps of genome resolution following polyploidization.</title>
        <authorList>
            <person name="Leh Louis V."/>
            <person name="Despons L."/>
            <person name="Friedrich A."/>
            <person name="Martin T."/>
            <person name="Durrens P."/>
            <person name="Casaregola S."/>
            <person name="Neuveglise C."/>
            <person name="Fairhead C."/>
            <person name="Marck C."/>
            <person name="Cruz J.A."/>
            <person name="Straub M.L."/>
            <person name="Kugler V."/>
            <person name="Sacerdot C."/>
            <person name="Uzunov Z."/>
            <person name="Thierry A."/>
            <person name="Weiss S."/>
            <person name="Bleykasten C."/>
            <person name="De Montigny J."/>
            <person name="Jacques N."/>
            <person name="Jung P."/>
            <person name="Lemaire M."/>
            <person name="Mallet S."/>
            <person name="Morel G."/>
            <person name="Richard G.F."/>
            <person name="Sarkar A."/>
            <person name="Savel G."/>
            <person name="Schacherer J."/>
            <person name="Seret M.L."/>
            <person name="Talla E."/>
            <person name="Samson G."/>
            <person name="Jubin C."/>
            <person name="Poulain J."/>
            <person name="Vacherie B."/>
            <person name="Barbe V."/>
            <person name="Pelletier E."/>
            <person name="Sherman D.J."/>
            <person name="Westhof E."/>
            <person name="Weissenbach J."/>
            <person name="Baret P.V."/>
            <person name="Wincker P."/>
            <person name="Gaillardin C."/>
            <person name="Dujon B."/>
            <person name="Souciet J.L."/>
        </authorList>
    </citation>
    <scope>NUCLEOTIDE SEQUENCE [LARGE SCALE GENOMIC DNA]</scope>
    <source>
        <strain evidence="8">CBS 270.75 / DBVPG 7215 / KCTC 17166 / NRRL Y-17582</strain>
    </source>
</reference>
<dbReference type="SUPFAM" id="SSF50978">
    <property type="entry name" value="WD40 repeat-like"/>
    <property type="match status" value="1"/>
</dbReference>
<protein>
    <recommendedName>
        <fullName evidence="6">Protein SWT21</fullName>
    </recommendedName>
</protein>
<sequence>MSVVTTTEDIFDGRDRVKVWDKECLSWNVMTKSHDYLFPGLESSPYAKSLTTEVQNNRPVICQGMRWSMDGISLTTVNDDFGVRQYLIPEGQKQLVPFQRFFKTHSIISHAIHPNHSLFEKDDNNKVILLSSNDLPIQLYSLNPMREQNKSLVNFRFVNEENDKLLTAYSIDFCSRKHFILGSTRNTIALFDVSRREPLWSSQSTRIRCGRHAHKTIVSCFDQCNERHDNIRYAGTYKSEFLRVDPRACHISTWKTLKDGNRGIYQILQSDNGHYFYIFKRNSDKITILDLRKSMEVVNELQLPFKVYQQKFYAAYSPYHGLLMGDDSGHLLRWTTDIIEFGGIDRYGRPSSDGIRPTDVIDLNTGPVRINIVHQNPSDINSLSVSYSPDKFCELNDKCKSGIMLIKL</sequence>
<dbReference type="InParanoid" id="G8JUM0"/>
<gene>
    <name evidence="7" type="ordered locus">Ecym_6429</name>
</gene>
<dbReference type="GeneID" id="11471149"/>
<evidence type="ECO:0000256" key="1">
    <source>
        <dbReference type="ARBA" id="ARBA00022664"/>
    </source>
</evidence>
<evidence type="ECO:0000256" key="3">
    <source>
        <dbReference type="ARBA" id="ARBA00037270"/>
    </source>
</evidence>
<evidence type="ECO:0000313" key="7">
    <source>
        <dbReference type="EMBL" id="AET40800.1"/>
    </source>
</evidence>
<evidence type="ECO:0000256" key="2">
    <source>
        <dbReference type="ARBA" id="ARBA00023187"/>
    </source>
</evidence>